<organism evidence="1 2">
    <name type="scientific">Scophthalmus maximus</name>
    <name type="common">Turbot</name>
    <name type="synonym">Psetta maxima</name>
    <dbReference type="NCBI Taxonomy" id="52904"/>
    <lineage>
        <taxon>Eukaryota</taxon>
        <taxon>Metazoa</taxon>
        <taxon>Chordata</taxon>
        <taxon>Craniata</taxon>
        <taxon>Vertebrata</taxon>
        <taxon>Euteleostomi</taxon>
        <taxon>Actinopterygii</taxon>
        <taxon>Neopterygii</taxon>
        <taxon>Teleostei</taxon>
        <taxon>Neoteleostei</taxon>
        <taxon>Acanthomorphata</taxon>
        <taxon>Carangaria</taxon>
        <taxon>Pleuronectiformes</taxon>
        <taxon>Pleuronectoidei</taxon>
        <taxon>Scophthalmidae</taxon>
        <taxon>Scophthalmus</taxon>
    </lineage>
</organism>
<evidence type="ECO:0000313" key="2">
    <source>
        <dbReference type="Proteomes" id="UP000438429"/>
    </source>
</evidence>
<gene>
    <name evidence="1" type="ORF">F2P81_023454</name>
</gene>
<dbReference type="Proteomes" id="UP000438429">
    <property type="component" value="Unassembled WGS sequence"/>
</dbReference>
<name>A0A6A4RZQ7_SCOMX</name>
<dbReference type="AlphaFoldDB" id="A0A6A4RZQ7"/>
<dbReference type="EMBL" id="VEVO01000021">
    <property type="protein sequence ID" value="KAF0024652.1"/>
    <property type="molecule type" value="Genomic_DNA"/>
</dbReference>
<reference evidence="1 2" key="1">
    <citation type="submission" date="2019-06" db="EMBL/GenBank/DDBJ databases">
        <title>Draft genomes of female and male turbot (Scophthalmus maximus).</title>
        <authorList>
            <person name="Xu H."/>
            <person name="Xu X.-W."/>
            <person name="Shao C."/>
            <person name="Chen S."/>
        </authorList>
    </citation>
    <scope>NUCLEOTIDE SEQUENCE [LARGE SCALE GENOMIC DNA]</scope>
    <source>
        <strain evidence="1">Ysfricsl-2016a</strain>
        <tissue evidence="1">Blood</tissue>
    </source>
</reference>
<protein>
    <submittedName>
        <fullName evidence="1">Uncharacterized protein</fullName>
    </submittedName>
</protein>
<sequence length="68" mass="7414">MEMQPLDFEKPYHAKGAFAPVLKGLYLQHSPPLFEGFIVSRQQLLCSALQHTAEAAAALTGQQQSSVS</sequence>
<comment type="caution">
    <text evidence="1">The sequence shown here is derived from an EMBL/GenBank/DDBJ whole genome shotgun (WGS) entry which is preliminary data.</text>
</comment>
<proteinExistence type="predicted"/>
<evidence type="ECO:0000313" key="1">
    <source>
        <dbReference type="EMBL" id="KAF0024652.1"/>
    </source>
</evidence>
<accession>A0A6A4RZQ7</accession>